<evidence type="ECO:0000313" key="1">
    <source>
        <dbReference type="EMBL" id="MBP1290533.1"/>
    </source>
</evidence>
<dbReference type="EMBL" id="JAFICZ010000001">
    <property type="protein sequence ID" value="MBP1290533.1"/>
    <property type="molecule type" value="Genomic_DNA"/>
</dbReference>
<protein>
    <submittedName>
        <fullName evidence="1">Uncharacterized protein</fullName>
    </submittedName>
</protein>
<comment type="caution">
    <text evidence="1">The sequence shown here is derived from an EMBL/GenBank/DDBJ whole genome shotgun (WGS) entry which is preliminary data.</text>
</comment>
<sequence>MKLIAPLRAASLQLFYRLMSHAEVECRHSLAWVVRDEWPLAMANDPNASVRFENMQGLLPRVRTAPQHGPDRYLRLEMACGIAAGESRDVFENEDKSMQASLALVWRRPCVSMRSAA</sequence>
<dbReference type="Proteomes" id="UP001565471">
    <property type="component" value="Unassembled WGS sequence"/>
</dbReference>
<dbReference type="EMBL" id="JBGBZA010000002">
    <property type="protein sequence ID" value="MEY9314480.1"/>
    <property type="molecule type" value="Genomic_DNA"/>
</dbReference>
<name>A0A7Y8R6B9_BRAEL</name>
<evidence type="ECO:0000313" key="3">
    <source>
        <dbReference type="Proteomes" id="UP000673383"/>
    </source>
</evidence>
<evidence type="ECO:0000313" key="2">
    <source>
        <dbReference type="EMBL" id="MEY9314480.1"/>
    </source>
</evidence>
<accession>A0A7Y8R6B9</accession>
<dbReference type="RefSeq" id="WP_028343130.1">
    <property type="nucleotide sequence ID" value="NZ_CP126003.1"/>
</dbReference>
<reference evidence="2 4" key="2">
    <citation type="submission" date="2024-07" db="EMBL/GenBank/DDBJ databases">
        <title>Genomic Encyclopedia of Type Strains, Phase V (KMG-V): Genome sequencing to study the core and pangenomes of soil and plant-associated prokaryotes.</title>
        <authorList>
            <person name="Whitman W."/>
        </authorList>
    </citation>
    <scope>NUCLEOTIDE SEQUENCE [LARGE SCALE GENOMIC DNA]</scope>
    <source>
        <strain evidence="2 4">USDA 415</strain>
    </source>
</reference>
<proteinExistence type="predicted"/>
<dbReference type="Proteomes" id="UP000673383">
    <property type="component" value="Unassembled WGS sequence"/>
</dbReference>
<gene>
    <name evidence="2" type="ORF">ABIF29_001279</name>
    <name evidence="1" type="ORF">JOH49_000286</name>
</gene>
<reference evidence="1" key="1">
    <citation type="submission" date="2021-02" db="EMBL/GenBank/DDBJ databases">
        <title>Genomic Encyclopedia of Type Strains, Phase IV (KMG-V): Genome sequencing to study the core and pangenomes of soil and plant-associated prokaryotes.</title>
        <authorList>
            <person name="Whitman W."/>
        </authorList>
    </citation>
    <scope>NUCLEOTIDE SEQUENCE</scope>
    <source>
        <strain evidence="1">USDA 406</strain>
    </source>
</reference>
<organism evidence="1 3">
    <name type="scientific">Bradyrhizobium elkanii</name>
    <dbReference type="NCBI Taxonomy" id="29448"/>
    <lineage>
        <taxon>Bacteria</taxon>
        <taxon>Pseudomonadati</taxon>
        <taxon>Pseudomonadota</taxon>
        <taxon>Alphaproteobacteria</taxon>
        <taxon>Hyphomicrobiales</taxon>
        <taxon>Nitrobacteraceae</taxon>
        <taxon>Bradyrhizobium</taxon>
    </lineage>
</organism>
<evidence type="ECO:0000313" key="4">
    <source>
        <dbReference type="Proteomes" id="UP001565471"/>
    </source>
</evidence>
<dbReference type="AlphaFoldDB" id="A0A7Y8R6B9"/>
<keyword evidence="4" id="KW-1185">Reference proteome</keyword>